<keyword evidence="1" id="KW-0812">Transmembrane</keyword>
<comment type="caution">
    <text evidence="2">The sequence shown here is derived from an EMBL/GenBank/DDBJ whole genome shotgun (WGS) entry which is preliminary data.</text>
</comment>
<keyword evidence="1" id="KW-1133">Transmembrane helix</keyword>
<keyword evidence="1" id="KW-0472">Membrane</keyword>
<dbReference type="EMBL" id="BKBA01000014">
    <property type="protein sequence ID" value="GEQ15235.1"/>
    <property type="molecule type" value="Genomic_DNA"/>
</dbReference>
<dbReference type="Proteomes" id="UP000321793">
    <property type="component" value="Unassembled WGS sequence"/>
</dbReference>
<dbReference type="RefSeq" id="WP_147067140.1">
    <property type="nucleotide sequence ID" value="NZ_BAABDN010000003.1"/>
</dbReference>
<evidence type="ECO:0000256" key="1">
    <source>
        <dbReference type="SAM" id="Phobius"/>
    </source>
</evidence>
<evidence type="ECO:0000313" key="3">
    <source>
        <dbReference type="Proteomes" id="UP000321793"/>
    </source>
</evidence>
<gene>
    <name evidence="2" type="ORF">KLO01_32820</name>
</gene>
<evidence type="ECO:0000313" key="2">
    <source>
        <dbReference type="EMBL" id="GEQ15235.1"/>
    </source>
</evidence>
<name>A0A512T4T9_9MICO</name>
<keyword evidence="3" id="KW-1185">Reference proteome</keyword>
<feature type="transmembrane region" description="Helical" evidence="1">
    <location>
        <begin position="28"/>
        <end position="47"/>
    </location>
</feature>
<reference evidence="2 3" key="1">
    <citation type="submission" date="2019-07" db="EMBL/GenBank/DDBJ databases">
        <title>Whole genome shotgun sequence of Knoellia locipacati NBRC 109775.</title>
        <authorList>
            <person name="Hosoyama A."/>
            <person name="Uohara A."/>
            <person name="Ohji S."/>
            <person name="Ichikawa N."/>
        </authorList>
    </citation>
    <scope>NUCLEOTIDE SEQUENCE [LARGE SCALE GENOMIC DNA]</scope>
    <source>
        <strain evidence="2 3">NBRC 109775</strain>
    </source>
</reference>
<feature type="transmembrane region" description="Helical" evidence="1">
    <location>
        <begin position="53"/>
        <end position="77"/>
    </location>
</feature>
<feature type="transmembrane region" description="Helical" evidence="1">
    <location>
        <begin position="127"/>
        <end position="148"/>
    </location>
</feature>
<proteinExistence type="predicted"/>
<organism evidence="2 3">
    <name type="scientific">Knoellia locipacati</name>
    <dbReference type="NCBI Taxonomy" id="882824"/>
    <lineage>
        <taxon>Bacteria</taxon>
        <taxon>Bacillati</taxon>
        <taxon>Actinomycetota</taxon>
        <taxon>Actinomycetes</taxon>
        <taxon>Micrococcales</taxon>
        <taxon>Intrasporangiaceae</taxon>
        <taxon>Knoellia</taxon>
    </lineage>
</organism>
<accession>A0A512T4T9</accession>
<sequence>MSDLDAWVDKLEAEELSQARGRADSAKLVATFAAAIAATLVGTQMQVRAANGMTVWDVVAVAAFGLSALLALTVVLLDQLAIVNVESVLATERTLRNPTDPELISALRVASSAITKDNRRVLRWVKVALFLQLAAASGASVVAVLVTWGG</sequence>
<dbReference type="AlphaFoldDB" id="A0A512T4T9"/>
<protein>
    <submittedName>
        <fullName evidence="2">Uncharacterized protein</fullName>
    </submittedName>
</protein>